<dbReference type="PANTHER" id="PTHR45651:SF11">
    <property type="entry name" value="CYCLIC NUCLEOTIDE-GATED ION CHANNEL 20, CHLOROPLASTIC-RELATED"/>
    <property type="match status" value="1"/>
</dbReference>
<keyword evidence="9" id="KW-0407">Ion channel</keyword>
<keyword evidence="5 11" id="KW-1133">Transmembrane helix</keyword>
<feature type="transmembrane region" description="Helical" evidence="11">
    <location>
        <begin position="289"/>
        <end position="310"/>
    </location>
</feature>
<evidence type="ECO:0000256" key="8">
    <source>
        <dbReference type="ARBA" id="ARBA00023286"/>
    </source>
</evidence>
<dbReference type="Gene3D" id="1.10.287.630">
    <property type="entry name" value="Helix hairpin bin"/>
    <property type="match status" value="1"/>
</dbReference>
<gene>
    <name evidence="13" type="ORF">Ahy_A05g022538</name>
</gene>
<evidence type="ECO:0000256" key="4">
    <source>
        <dbReference type="ARBA" id="ARBA00022692"/>
    </source>
</evidence>
<dbReference type="InterPro" id="IPR014710">
    <property type="entry name" value="RmlC-like_jellyroll"/>
</dbReference>
<dbReference type="InterPro" id="IPR005821">
    <property type="entry name" value="Ion_trans_dom"/>
</dbReference>
<feature type="transmembrane region" description="Helical" evidence="11">
    <location>
        <begin position="256"/>
        <end position="277"/>
    </location>
</feature>
<dbReference type="PANTHER" id="PTHR45651">
    <property type="entry name" value="CYCLIC NUCLEOTIDE-GATED ION CHANNEL 15-RELATED-RELATED"/>
    <property type="match status" value="1"/>
</dbReference>
<proteinExistence type="inferred from homology"/>
<evidence type="ECO:0000256" key="1">
    <source>
        <dbReference type="ARBA" id="ARBA00004141"/>
    </source>
</evidence>
<feature type="transmembrane region" description="Helical" evidence="11">
    <location>
        <begin position="137"/>
        <end position="156"/>
    </location>
</feature>
<evidence type="ECO:0000256" key="3">
    <source>
        <dbReference type="ARBA" id="ARBA00022448"/>
    </source>
</evidence>
<feature type="transmembrane region" description="Helical" evidence="11">
    <location>
        <begin position="455"/>
        <end position="476"/>
    </location>
</feature>
<evidence type="ECO:0000256" key="7">
    <source>
        <dbReference type="ARBA" id="ARBA00023136"/>
    </source>
</evidence>
<feature type="transmembrane region" description="Helical" evidence="11">
    <location>
        <begin position="322"/>
        <end position="347"/>
    </location>
</feature>
<evidence type="ECO:0000256" key="6">
    <source>
        <dbReference type="ARBA" id="ARBA00023065"/>
    </source>
</evidence>
<protein>
    <recommendedName>
        <fullName evidence="12">Cyclic nucleotide-binding domain-containing protein</fullName>
    </recommendedName>
</protein>
<evidence type="ECO:0000259" key="12">
    <source>
        <dbReference type="PROSITE" id="PS50042"/>
    </source>
</evidence>
<evidence type="ECO:0000313" key="14">
    <source>
        <dbReference type="Proteomes" id="UP000289738"/>
    </source>
</evidence>
<feature type="domain" description="Cyclic nucleotide-binding" evidence="12">
    <location>
        <begin position="558"/>
        <end position="682"/>
    </location>
</feature>
<dbReference type="SMART" id="SM00100">
    <property type="entry name" value="cNMP"/>
    <property type="match status" value="1"/>
</dbReference>
<keyword evidence="4 11" id="KW-0812">Transmembrane</keyword>
<feature type="compositionally biased region" description="Acidic residues" evidence="10">
    <location>
        <begin position="1"/>
        <end position="10"/>
    </location>
</feature>
<name>A0A445D0W0_ARAHY</name>
<dbReference type="GO" id="GO:0005216">
    <property type="term" value="F:monoatomic ion channel activity"/>
    <property type="evidence" value="ECO:0007669"/>
    <property type="project" value="InterPro"/>
</dbReference>
<dbReference type="InterPro" id="IPR018490">
    <property type="entry name" value="cNMP-bd_dom_sf"/>
</dbReference>
<dbReference type="SUPFAM" id="SSF81324">
    <property type="entry name" value="Voltage-gated potassium channels"/>
    <property type="match status" value="1"/>
</dbReference>
<evidence type="ECO:0000256" key="11">
    <source>
        <dbReference type="SAM" id="Phobius"/>
    </source>
</evidence>
<dbReference type="EMBL" id="SDMP01000005">
    <property type="protein sequence ID" value="RYR56826.1"/>
    <property type="molecule type" value="Genomic_DNA"/>
</dbReference>
<accession>A0A445D0W0</accession>
<sequence length="725" mass="83738">MANLEIEEEPMLSPPQRSHGLQGSDFRARSRSMHIPMVSHREATRTLDSVKTFPQKKSASSSFYSTATHETLHLSSSRRGGGPLRWHRAMTGRLQYNPLQAEFDSIFEGSAWRVPSFCSSCVPGVIHPDSVKQWNKIIAILSLVAIFLDPLFFFLLYVEKHLNCIVISWTMTRPLILLRSINDLVYFMNMLLQFRLAYVSAGSRLRGTDLIDDPKKIARHYLTSYFFLDLFIALPLPQNNIQLLIKLLFGYINSVHYVRITVLFLLPNVQIIVLFVLPRYFGASHAESLLCGVILVQYIPRLFRFLPLLIVQSPEGFIFESAWANFFINILIFILSGHVVGSCWYLFGLQRVNQCLRDACHNSVVTQCMKIIDCGYDRFSHYTSSDSEMWRNNANATACLNSSSGAFDYGIYANVVQLTTHPKIVKKYLYALYWGFQQISTLAGNQTPSDFEFEVLFIMAITGIGLLLFALLIGNIQNYLQALGQRTLEMQLRGRDVEQWMSQFHLPEDLRRKIRHVERYNWAATIGVNAEMLMENMPEDLQRDIRRHLFRFIKRVRIFSMMDEPILDAICEKLRHKIYIKGSNILYNGGLVEKMVFVMHGKLESIEGEDGIRISLTQGDACGEELLQWCLENSLLYTASRKPEKVLRSERTVRALTNVEVFSLRADDLEEVIIRFSRLFQRPRVQAALRYESPYWRSLAATRIQMAWRNRKNRLNRKRAASQTN</sequence>
<dbReference type="AlphaFoldDB" id="A0A445D0W0"/>
<keyword evidence="6" id="KW-0406">Ion transport</keyword>
<dbReference type="Gene3D" id="2.60.120.10">
    <property type="entry name" value="Jelly Rolls"/>
    <property type="match status" value="1"/>
</dbReference>
<feature type="region of interest" description="Disordered" evidence="10">
    <location>
        <begin position="1"/>
        <end position="27"/>
    </location>
</feature>
<dbReference type="InterPro" id="IPR000595">
    <property type="entry name" value="cNMP-bd_dom"/>
</dbReference>
<dbReference type="SUPFAM" id="SSF51206">
    <property type="entry name" value="cAMP-binding domain-like"/>
    <property type="match status" value="1"/>
</dbReference>
<dbReference type="Proteomes" id="UP000289738">
    <property type="component" value="Chromosome A05"/>
</dbReference>
<keyword evidence="7 11" id="KW-0472">Membrane</keyword>
<dbReference type="CDD" id="cd00038">
    <property type="entry name" value="CAP_ED"/>
    <property type="match status" value="1"/>
</dbReference>
<keyword evidence="8" id="KW-1071">Ligand-gated ion channel</keyword>
<evidence type="ECO:0000313" key="13">
    <source>
        <dbReference type="EMBL" id="RYR56826.1"/>
    </source>
</evidence>
<evidence type="ECO:0000256" key="5">
    <source>
        <dbReference type="ARBA" id="ARBA00022989"/>
    </source>
</evidence>
<comment type="subcellular location">
    <subcellularLocation>
        <location evidence="1">Membrane</location>
        <topology evidence="1">Multi-pass membrane protein</topology>
    </subcellularLocation>
</comment>
<dbReference type="PROSITE" id="PS50042">
    <property type="entry name" value="CNMP_BINDING_3"/>
    <property type="match status" value="1"/>
</dbReference>
<dbReference type="STRING" id="3818.A0A445D0W0"/>
<comment type="similarity">
    <text evidence="2">Belongs to the cyclic nucleotide-gated cation channel (TC 1.A.1.5) family.</text>
</comment>
<reference evidence="13 14" key="1">
    <citation type="submission" date="2019-01" db="EMBL/GenBank/DDBJ databases">
        <title>Sequencing of cultivated peanut Arachis hypogaea provides insights into genome evolution and oil improvement.</title>
        <authorList>
            <person name="Chen X."/>
        </authorList>
    </citation>
    <scope>NUCLEOTIDE SEQUENCE [LARGE SCALE GENOMIC DNA]</scope>
    <source>
        <strain evidence="14">cv. Fuhuasheng</strain>
        <tissue evidence="13">Leaves</tissue>
    </source>
</reference>
<organism evidence="13 14">
    <name type="scientific">Arachis hypogaea</name>
    <name type="common">Peanut</name>
    <dbReference type="NCBI Taxonomy" id="3818"/>
    <lineage>
        <taxon>Eukaryota</taxon>
        <taxon>Viridiplantae</taxon>
        <taxon>Streptophyta</taxon>
        <taxon>Embryophyta</taxon>
        <taxon>Tracheophyta</taxon>
        <taxon>Spermatophyta</taxon>
        <taxon>Magnoliopsida</taxon>
        <taxon>eudicotyledons</taxon>
        <taxon>Gunneridae</taxon>
        <taxon>Pentapetalae</taxon>
        <taxon>rosids</taxon>
        <taxon>fabids</taxon>
        <taxon>Fabales</taxon>
        <taxon>Fabaceae</taxon>
        <taxon>Papilionoideae</taxon>
        <taxon>50 kb inversion clade</taxon>
        <taxon>dalbergioids sensu lato</taxon>
        <taxon>Dalbergieae</taxon>
        <taxon>Pterocarpus clade</taxon>
        <taxon>Arachis</taxon>
    </lineage>
</organism>
<dbReference type="GO" id="GO:0016020">
    <property type="term" value="C:membrane"/>
    <property type="evidence" value="ECO:0007669"/>
    <property type="project" value="UniProtKB-SubCell"/>
</dbReference>
<evidence type="ECO:0000256" key="2">
    <source>
        <dbReference type="ARBA" id="ARBA00010486"/>
    </source>
</evidence>
<keyword evidence="14" id="KW-1185">Reference proteome</keyword>
<keyword evidence="3" id="KW-0813">Transport</keyword>
<evidence type="ECO:0000256" key="9">
    <source>
        <dbReference type="ARBA" id="ARBA00023303"/>
    </source>
</evidence>
<dbReference type="Pfam" id="PF00520">
    <property type="entry name" value="Ion_trans"/>
    <property type="match status" value="1"/>
</dbReference>
<feature type="transmembrane region" description="Helical" evidence="11">
    <location>
        <begin position="218"/>
        <end position="236"/>
    </location>
</feature>
<evidence type="ECO:0000256" key="10">
    <source>
        <dbReference type="SAM" id="MobiDB-lite"/>
    </source>
</evidence>
<comment type="caution">
    <text evidence="13">The sequence shown here is derived from an EMBL/GenBank/DDBJ whole genome shotgun (WGS) entry which is preliminary data.</text>
</comment>